<dbReference type="GO" id="GO:0005509">
    <property type="term" value="F:calcium ion binding"/>
    <property type="evidence" value="ECO:0007669"/>
    <property type="project" value="InterPro"/>
</dbReference>
<feature type="domain" description="EF-hand" evidence="4">
    <location>
        <begin position="102"/>
        <end position="137"/>
    </location>
</feature>
<dbReference type="SMART" id="SM00054">
    <property type="entry name" value="EFh"/>
    <property type="match status" value="5"/>
</dbReference>
<dbReference type="PROSITE" id="PS00018">
    <property type="entry name" value="EF_HAND_1"/>
    <property type="match status" value="3"/>
</dbReference>
<feature type="domain" description="EF-hand" evidence="4">
    <location>
        <begin position="35"/>
        <end position="70"/>
    </location>
</feature>
<dbReference type="Pfam" id="PF13499">
    <property type="entry name" value="EF-hand_7"/>
    <property type="match status" value="2"/>
</dbReference>
<evidence type="ECO:0000313" key="5">
    <source>
        <dbReference type="EMBL" id="VDK50454.1"/>
    </source>
</evidence>
<keyword evidence="3" id="KW-0106">Calcium</keyword>
<feature type="domain" description="EF-hand" evidence="4">
    <location>
        <begin position="8"/>
        <end position="34"/>
    </location>
</feature>
<sequence length="225" mass="25467">MLFSVVRFESVDEDGDGKVTFNELEHWHKARANTINDQKLRQLFAENDKNRDSALSIAEFVQVAVELGRQPISQTELIFRKIDLNGDGIITLEESQRTGDPIMSRIMEGVFEIADIDHDGLITLKELATIIENENKPKSKEVKNKENAQRLLALIDANSDERLVVSEVHAFANINSKVSEQHVKEAFGHLDQNRDGFITLDELSQFPDKMAELVHFKEAPAVNDN</sequence>
<evidence type="ECO:0000313" key="6">
    <source>
        <dbReference type="Proteomes" id="UP000267096"/>
    </source>
</evidence>
<gene>
    <name evidence="5" type="ORF">ASIM_LOCUS13737</name>
</gene>
<reference evidence="5 6" key="1">
    <citation type="submission" date="2018-11" db="EMBL/GenBank/DDBJ databases">
        <authorList>
            <consortium name="Pathogen Informatics"/>
        </authorList>
    </citation>
    <scope>NUCLEOTIDE SEQUENCE [LARGE SCALE GENOMIC DNA]</scope>
</reference>
<name>A0A3P6S2C4_ANISI</name>
<dbReference type="InterPro" id="IPR002048">
    <property type="entry name" value="EF_hand_dom"/>
</dbReference>
<proteinExistence type="predicted"/>
<evidence type="ECO:0000259" key="4">
    <source>
        <dbReference type="PROSITE" id="PS50222"/>
    </source>
</evidence>
<evidence type="ECO:0000256" key="2">
    <source>
        <dbReference type="ARBA" id="ARBA00022737"/>
    </source>
</evidence>
<dbReference type="InterPro" id="IPR018247">
    <property type="entry name" value="EF_Hand_1_Ca_BS"/>
</dbReference>
<dbReference type="PROSITE" id="PS50222">
    <property type="entry name" value="EF_HAND_2"/>
    <property type="match status" value="4"/>
</dbReference>
<feature type="domain" description="EF-hand" evidence="4">
    <location>
        <begin position="178"/>
        <end position="213"/>
    </location>
</feature>
<dbReference type="SUPFAM" id="SSF47473">
    <property type="entry name" value="EF-hand"/>
    <property type="match status" value="2"/>
</dbReference>
<accession>A0A3P6S2C4</accession>
<dbReference type="PANTHER" id="PTHR10827">
    <property type="entry name" value="RETICULOCALBIN"/>
    <property type="match status" value="1"/>
</dbReference>
<dbReference type="AlphaFoldDB" id="A0A3P6S2C4"/>
<protein>
    <recommendedName>
        <fullName evidence="4">EF-hand domain-containing protein</fullName>
    </recommendedName>
</protein>
<keyword evidence="1" id="KW-0479">Metal-binding</keyword>
<dbReference type="EMBL" id="UYRR01031484">
    <property type="protein sequence ID" value="VDK50454.1"/>
    <property type="molecule type" value="Genomic_DNA"/>
</dbReference>
<evidence type="ECO:0000256" key="3">
    <source>
        <dbReference type="ARBA" id="ARBA00022837"/>
    </source>
</evidence>
<dbReference type="OrthoDB" id="26525at2759"/>
<dbReference type="Proteomes" id="UP000267096">
    <property type="component" value="Unassembled WGS sequence"/>
</dbReference>
<dbReference type="PANTHER" id="PTHR10827:SF98">
    <property type="entry name" value="45 KDA CALCIUM-BINDING PROTEIN"/>
    <property type="match status" value="1"/>
</dbReference>
<organism evidence="5 6">
    <name type="scientific">Anisakis simplex</name>
    <name type="common">Herring worm</name>
    <dbReference type="NCBI Taxonomy" id="6269"/>
    <lineage>
        <taxon>Eukaryota</taxon>
        <taxon>Metazoa</taxon>
        <taxon>Ecdysozoa</taxon>
        <taxon>Nematoda</taxon>
        <taxon>Chromadorea</taxon>
        <taxon>Rhabditida</taxon>
        <taxon>Spirurina</taxon>
        <taxon>Ascaridomorpha</taxon>
        <taxon>Ascaridoidea</taxon>
        <taxon>Anisakidae</taxon>
        <taxon>Anisakis</taxon>
        <taxon>Anisakis simplex complex</taxon>
    </lineage>
</organism>
<keyword evidence="2" id="KW-0677">Repeat</keyword>
<dbReference type="Pfam" id="PF13202">
    <property type="entry name" value="EF-hand_5"/>
    <property type="match status" value="2"/>
</dbReference>
<keyword evidence="6" id="KW-1185">Reference proteome</keyword>
<evidence type="ECO:0000256" key="1">
    <source>
        <dbReference type="ARBA" id="ARBA00022723"/>
    </source>
</evidence>
<dbReference type="Gene3D" id="1.10.238.10">
    <property type="entry name" value="EF-hand"/>
    <property type="match status" value="3"/>
</dbReference>
<dbReference type="InterPro" id="IPR011992">
    <property type="entry name" value="EF-hand-dom_pair"/>
</dbReference>